<feature type="compositionally biased region" description="Polar residues" evidence="1">
    <location>
        <begin position="615"/>
        <end position="629"/>
    </location>
</feature>
<feature type="compositionally biased region" description="Polar residues" evidence="1">
    <location>
        <begin position="572"/>
        <end position="582"/>
    </location>
</feature>
<organism evidence="2 3">
    <name type="scientific">Fusarium austroafricanum</name>
    <dbReference type="NCBI Taxonomy" id="2364996"/>
    <lineage>
        <taxon>Eukaryota</taxon>
        <taxon>Fungi</taxon>
        <taxon>Dikarya</taxon>
        <taxon>Ascomycota</taxon>
        <taxon>Pezizomycotina</taxon>
        <taxon>Sordariomycetes</taxon>
        <taxon>Hypocreomycetidae</taxon>
        <taxon>Hypocreales</taxon>
        <taxon>Nectriaceae</taxon>
        <taxon>Fusarium</taxon>
        <taxon>Fusarium concolor species complex</taxon>
    </lineage>
</organism>
<sequence length="681" mass="77276">MPWDRYELGQTNIFYDENPSLLLDGVFPPHVQRMQRSITDFSCVANGRGLVPGLLSDSYLRPFLRGVDPDPTLKIAERALNEVNSIVGAAYTESKWQSFYETYFSKNLYDSLSLSKDDPRRVSRSKYYYDAVERYTDKSWDLFEKDKLVGTGSFASYRCPKPDQAFFLPIYHQQDQISIPRVVDPNARQWNQFQAPSVMEPFTWSTLKELHEFGLQSTPFSIFQNQPREAYLACYPWLVVEHKMESKQGDMLVRDVSCQAANSAACAVNLIRHTAKYAAKLPNHAQIPPIPVITTVGPSVTVWLMYYAENFDAPCERERTREVTTKKRKKGYIMRKIWNGTMTNLADIVKLQMIIDNAHIWATRVFKPLIASYIEQWQYRHIESDVNPVSDQPLFSQSEIRRQKTIERRNTVLPIVKELLEDQAAMDDEGMDHTKVTPLLLGLLMHQICSSERQFLSDEVERVVSQRLQGLSLSPSVRGSVPRMQYEYLRNESITARVSQTSHSLLVESSVSSQRTTQSPIHDNDDPKDLDYQPSQSLPAPGPSNLYPDLHAPNSGVSEGPLSGSIPPAEPSTPQSRTNQNRVPRKPRKSVRERASHSESPNERTPRESAARSFNPVNIASNSPHSPSQKLRREALTGDAPSDSLVFGGRPPPEGSTRAGSDRKSQSRTTAQDENYYIDLT</sequence>
<evidence type="ECO:0000256" key="1">
    <source>
        <dbReference type="SAM" id="MobiDB-lite"/>
    </source>
</evidence>
<evidence type="ECO:0000313" key="2">
    <source>
        <dbReference type="EMBL" id="KAF4442950.1"/>
    </source>
</evidence>
<name>A0A8H4NPK9_9HYPO</name>
<feature type="compositionally biased region" description="Basic and acidic residues" evidence="1">
    <location>
        <begin position="590"/>
        <end position="610"/>
    </location>
</feature>
<keyword evidence="3" id="KW-1185">Reference proteome</keyword>
<gene>
    <name evidence="2" type="ORF">F53441_11594</name>
</gene>
<protein>
    <submittedName>
        <fullName evidence="2">Uncharacterized protein</fullName>
    </submittedName>
</protein>
<evidence type="ECO:0000313" key="3">
    <source>
        <dbReference type="Proteomes" id="UP000605986"/>
    </source>
</evidence>
<dbReference type="OrthoDB" id="5081713at2759"/>
<dbReference type="EMBL" id="JAADJG010000584">
    <property type="protein sequence ID" value="KAF4442950.1"/>
    <property type="molecule type" value="Genomic_DNA"/>
</dbReference>
<reference evidence="2" key="1">
    <citation type="submission" date="2020-01" db="EMBL/GenBank/DDBJ databases">
        <title>Identification and distribution of gene clusters putatively required for synthesis of sphingolipid metabolism inhibitors in phylogenetically diverse species of the filamentous fungus Fusarium.</title>
        <authorList>
            <person name="Kim H.-S."/>
            <person name="Busman M."/>
            <person name="Brown D.W."/>
            <person name="Divon H."/>
            <person name="Uhlig S."/>
            <person name="Proctor R.H."/>
        </authorList>
    </citation>
    <scope>NUCLEOTIDE SEQUENCE</scope>
    <source>
        <strain evidence="2">NRRL 53441</strain>
    </source>
</reference>
<accession>A0A8H4NPK9</accession>
<comment type="caution">
    <text evidence="2">The sequence shown here is derived from an EMBL/GenBank/DDBJ whole genome shotgun (WGS) entry which is preliminary data.</text>
</comment>
<feature type="compositionally biased region" description="Basic and acidic residues" evidence="1">
    <location>
        <begin position="522"/>
        <end position="531"/>
    </location>
</feature>
<feature type="region of interest" description="Disordered" evidence="1">
    <location>
        <begin position="505"/>
        <end position="681"/>
    </location>
</feature>
<dbReference type="AlphaFoldDB" id="A0A8H4NPK9"/>
<dbReference type="Proteomes" id="UP000605986">
    <property type="component" value="Unassembled WGS sequence"/>
</dbReference>
<proteinExistence type="predicted"/>